<comment type="subunit">
    <text evidence="3 7">Homodecamer; pentamer of dimers.</text>
</comment>
<dbReference type="Proteomes" id="UP000779900">
    <property type="component" value="Unassembled WGS sequence"/>
</dbReference>
<dbReference type="EC" id="2.1.2.11" evidence="7"/>
<evidence type="ECO:0000256" key="2">
    <source>
        <dbReference type="ARBA" id="ARBA00008676"/>
    </source>
</evidence>
<comment type="similarity">
    <text evidence="2 7">Belongs to the PanB family.</text>
</comment>
<evidence type="ECO:0000313" key="12">
    <source>
        <dbReference type="Proteomes" id="UP000779900"/>
    </source>
</evidence>
<keyword evidence="4 7" id="KW-0566">Pantothenate biosynthesis</keyword>
<comment type="function">
    <text evidence="6 7">Catalyzes the reversible reaction in which hydroxymethyl group from 5,10-methylenetetrahydrofolate is transferred onto alpha-ketoisovalerate to form ketopantoate.</text>
</comment>
<evidence type="ECO:0000256" key="8">
    <source>
        <dbReference type="PIRSR" id="PIRSR000388-1"/>
    </source>
</evidence>
<dbReference type="GO" id="GO:0003864">
    <property type="term" value="F:3-methyl-2-oxobutanoate hydroxymethyltransferase activity"/>
    <property type="evidence" value="ECO:0007669"/>
    <property type="project" value="UniProtKB-UniRule"/>
</dbReference>
<dbReference type="InterPro" id="IPR015813">
    <property type="entry name" value="Pyrv/PenolPyrv_kinase-like_dom"/>
</dbReference>
<feature type="binding site" evidence="7 9">
    <location>
        <begin position="52"/>
        <end position="53"/>
    </location>
    <ligand>
        <name>3-methyl-2-oxobutanoate</name>
        <dbReference type="ChEBI" id="CHEBI:11851"/>
    </ligand>
</feature>
<protein>
    <recommendedName>
        <fullName evidence="7">3-methyl-2-oxobutanoate hydroxymethyltransferase</fullName>
        <ecNumber evidence="7">2.1.2.11</ecNumber>
    </recommendedName>
    <alternativeName>
        <fullName evidence="7">Ketopantoate hydroxymethyltransferase</fullName>
        <shortName evidence="7">KPHMT</shortName>
    </alternativeName>
</protein>
<evidence type="ECO:0000256" key="9">
    <source>
        <dbReference type="PIRSR" id="PIRSR000388-2"/>
    </source>
</evidence>
<feature type="binding site" evidence="7 10">
    <location>
        <position position="52"/>
    </location>
    <ligand>
        <name>Mg(2+)</name>
        <dbReference type="ChEBI" id="CHEBI:18420"/>
    </ligand>
</feature>
<feature type="active site" description="Proton acceptor" evidence="7 8">
    <location>
        <position position="189"/>
    </location>
</feature>
<dbReference type="GO" id="GO:0000287">
    <property type="term" value="F:magnesium ion binding"/>
    <property type="evidence" value="ECO:0007669"/>
    <property type="project" value="TreeGrafter"/>
</dbReference>
<sequence>MYTGPAQPDKLTTVRIVRKKAKGERIVCLTAYDFPTARVVDDAGVDLILVGDSAANVVYGMPTTLTIGMDEMVFHTRAVAAGVKRALIVADMPFLSYQVSVEQAVANAGRFIQAGAEAVKVEGAGPIVPAIKRLVELGIPVMGHLGLTPQSVHKLGGYRLQARKADDQERLLADARTLADAGCFSIVLEKIPAEVAKRVTAELPIPTIGIGAGPDCDGQVLVLHDMLGMSDAPPLKFVKQYAHLHADILKAVTAYAEEVRSGKFPDEEHTFHTDGEGRGQG</sequence>
<evidence type="ECO:0000256" key="7">
    <source>
        <dbReference type="HAMAP-Rule" id="MF_00156"/>
    </source>
</evidence>
<keyword evidence="5 7" id="KW-0808">Transferase</keyword>
<feature type="binding site" evidence="7 10">
    <location>
        <position position="91"/>
    </location>
    <ligand>
        <name>Mg(2+)</name>
        <dbReference type="ChEBI" id="CHEBI:18420"/>
    </ligand>
</feature>
<dbReference type="PANTHER" id="PTHR20881:SF0">
    <property type="entry name" value="3-METHYL-2-OXOBUTANOATE HYDROXYMETHYLTRANSFERASE"/>
    <property type="match status" value="1"/>
</dbReference>
<dbReference type="Gene3D" id="3.20.20.60">
    <property type="entry name" value="Phosphoenolpyruvate-binding domains"/>
    <property type="match status" value="1"/>
</dbReference>
<dbReference type="EMBL" id="VGIR01000040">
    <property type="protein sequence ID" value="MBM3331695.1"/>
    <property type="molecule type" value="Genomic_DNA"/>
</dbReference>
<proteinExistence type="inferred from homology"/>
<dbReference type="PIRSF" id="PIRSF000388">
    <property type="entry name" value="Pantoate_hydroxy_MeTrfase"/>
    <property type="match status" value="1"/>
</dbReference>
<dbReference type="HAMAP" id="MF_00156">
    <property type="entry name" value="PanB"/>
    <property type="match status" value="1"/>
</dbReference>
<feature type="binding site" evidence="7 9">
    <location>
        <position position="120"/>
    </location>
    <ligand>
        <name>3-methyl-2-oxobutanoate</name>
        <dbReference type="ChEBI" id="CHEBI:11851"/>
    </ligand>
</feature>
<dbReference type="SUPFAM" id="SSF51621">
    <property type="entry name" value="Phosphoenolpyruvate/pyruvate domain"/>
    <property type="match status" value="1"/>
</dbReference>
<dbReference type="GO" id="GO:0005737">
    <property type="term" value="C:cytoplasm"/>
    <property type="evidence" value="ECO:0007669"/>
    <property type="project" value="UniProtKB-SubCell"/>
</dbReference>
<organism evidence="11 12">
    <name type="scientific">candidate division WOR-3 bacterium</name>
    <dbReference type="NCBI Taxonomy" id="2052148"/>
    <lineage>
        <taxon>Bacteria</taxon>
        <taxon>Bacteria division WOR-3</taxon>
    </lineage>
</organism>
<comment type="pathway">
    <text evidence="1 7">Cofactor biosynthesis; (R)-pantothenate biosynthesis; (R)-pantoate from 3-methyl-2-oxobutanoate: step 1/2.</text>
</comment>
<keyword evidence="7 10" id="KW-0460">Magnesium</keyword>
<evidence type="ECO:0000256" key="6">
    <source>
        <dbReference type="ARBA" id="ARBA00056497"/>
    </source>
</evidence>
<dbReference type="AlphaFoldDB" id="A0A938BRJ6"/>
<keyword evidence="7 10" id="KW-0479">Metal-binding</keyword>
<reference evidence="11" key="1">
    <citation type="submission" date="2019-03" db="EMBL/GenBank/DDBJ databases">
        <title>Lake Tanganyika Metagenome-Assembled Genomes (MAGs).</title>
        <authorList>
            <person name="Tran P."/>
        </authorList>
    </citation>
    <scope>NUCLEOTIDE SEQUENCE</scope>
    <source>
        <strain evidence="11">K_DeepCast_150m_m2_040</strain>
    </source>
</reference>
<dbReference type="NCBIfam" id="TIGR00222">
    <property type="entry name" value="panB"/>
    <property type="match status" value="1"/>
</dbReference>
<dbReference type="CDD" id="cd06557">
    <property type="entry name" value="KPHMT-like"/>
    <property type="match status" value="1"/>
</dbReference>
<comment type="caution">
    <text evidence="11">The sequence shown here is derived from an EMBL/GenBank/DDBJ whole genome shotgun (WGS) entry which is preliminary data.</text>
</comment>
<dbReference type="FunFam" id="3.20.20.60:FF:000003">
    <property type="entry name" value="3-methyl-2-oxobutanoate hydroxymethyltransferase"/>
    <property type="match status" value="1"/>
</dbReference>
<evidence type="ECO:0000256" key="3">
    <source>
        <dbReference type="ARBA" id="ARBA00011424"/>
    </source>
</evidence>
<feature type="binding site" evidence="7 10">
    <location>
        <position position="122"/>
    </location>
    <ligand>
        <name>Mg(2+)</name>
        <dbReference type="ChEBI" id="CHEBI:18420"/>
    </ligand>
</feature>
<name>A0A938BRJ6_UNCW3</name>
<evidence type="ECO:0000256" key="1">
    <source>
        <dbReference type="ARBA" id="ARBA00005033"/>
    </source>
</evidence>
<evidence type="ECO:0000256" key="10">
    <source>
        <dbReference type="PIRSR" id="PIRSR000388-3"/>
    </source>
</evidence>
<dbReference type="Pfam" id="PF02548">
    <property type="entry name" value="Pantoate_transf"/>
    <property type="match status" value="1"/>
</dbReference>
<comment type="catalytic activity">
    <reaction evidence="7">
        <text>(6R)-5,10-methylene-5,6,7,8-tetrahydrofolate + 3-methyl-2-oxobutanoate + H2O = 2-dehydropantoate + (6S)-5,6,7,8-tetrahydrofolate</text>
        <dbReference type="Rhea" id="RHEA:11824"/>
        <dbReference type="ChEBI" id="CHEBI:11561"/>
        <dbReference type="ChEBI" id="CHEBI:11851"/>
        <dbReference type="ChEBI" id="CHEBI:15377"/>
        <dbReference type="ChEBI" id="CHEBI:15636"/>
        <dbReference type="ChEBI" id="CHEBI:57453"/>
        <dbReference type="EC" id="2.1.2.11"/>
    </reaction>
</comment>
<dbReference type="PANTHER" id="PTHR20881">
    <property type="entry name" value="3-METHYL-2-OXOBUTANOATE HYDROXYMETHYLTRANSFERASE"/>
    <property type="match status" value="1"/>
</dbReference>
<gene>
    <name evidence="7 11" type="primary">panB</name>
    <name evidence="11" type="ORF">FJY68_07590</name>
</gene>
<dbReference type="InterPro" id="IPR003700">
    <property type="entry name" value="Pantoate_hydroxy_MeTrfase"/>
</dbReference>
<dbReference type="GO" id="GO:0015940">
    <property type="term" value="P:pantothenate biosynthetic process"/>
    <property type="evidence" value="ECO:0007669"/>
    <property type="project" value="UniProtKB-UniRule"/>
</dbReference>
<evidence type="ECO:0000313" key="11">
    <source>
        <dbReference type="EMBL" id="MBM3331695.1"/>
    </source>
</evidence>
<comment type="cofactor">
    <cofactor evidence="7 10">
        <name>Mg(2+)</name>
        <dbReference type="ChEBI" id="CHEBI:18420"/>
    </cofactor>
    <text evidence="7 10">Binds 1 Mg(2+) ion per subunit.</text>
</comment>
<comment type="subcellular location">
    <subcellularLocation>
        <location evidence="7">Cytoplasm</location>
    </subcellularLocation>
</comment>
<dbReference type="NCBIfam" id="NF001452">
    <property type="entry name" value="PRK00311.1"/>
    <property type="match status" value="1"/>
</dbReference>
<feature type="binding site" evidence="7 9">
    <location>
        <position position="91"/>
    </location>
    <ligand>
        <name>3-methyl-2-oxobutanoate</name>
        <dbReference type="ChEBI" id="CHEBI:11851"/>
    </ligand>
</feature>
<evidence type="ECO:0000256" key="4">
    <source>
        <dbReference type="ARBA" id="ARBA00022655"/>
    </source>
</evidence>
<dbReference type="InterPro" id="IPR040442">
    <property type="entry name" value="Pyrv_kinase-like_dom_sf"/>
</dbReference>
<evidence type="ECO:0000256" key="5">
    <source>
        <dbReference type="ARBA" id="ARBA00022679"/>
    </source>
</evidence>
<keyword evidence="7" id="KW-0963">Cytoplasm</keyword>
<accession>A0A938BRJ6</accession>